<evidence type="ECO:0000256" key="1">
    <source>
        <dbReference type="ARBA" id="ARBA00022763"/>
    </source>
</evidence>
<keyword evidence="4" id="KW-1185">Reference proteome</keyword>
<keyword evidence="1" id="KW-0227">DNA damage</keyword>
<dbReference type="GO" id="GO:0032131">
    <property type="term" value="F:alkylated DNA binding"/>
    <property type="evidence" value="ECO:0007669"/>
    <property type="project" value="TreeGrafter"/>
</dbReference>
<dbReference type="InterPro" id="IPR011257">
    <property type="entry name" value="DNA_glycosylase"/>
</dbReference>
<evidence type="ECO:0000256" key="2">
    <source>
        <dbReference type="ARBA" id="ARBA00023204"/>
    </source>
</evidence>
<evidence type="ECO:0000313" key="4">
    <source>
        <dbReference type="Proteomes" id="UP000253508"/>
    </source>
</evidence>
<evidence type="ECO:0000313" key="3">
    <source>
        <dbReference type="EMBL" id="RCK56822.1"/>
    </source>
</evidence>
<organism evidence="3 4">
    <name type="scientific">Microbacterium sorbitolivorans</name>
    <dbReference type="NCBI Taxonomy" id="1867410"/>
    <lineage>
        <taxon>Bacteria</taxon>
        <taxon>Bacillati</taxon>
        <taxon>Actinomycetota</taxon>
        <taxon>Actinomycetes</taxon>
        <taxon>Micrococcales</taxon>
        <taxon>Microbacteriaceae</taxon>
        <taxon>Microbacterium</taxon>
    </lineage>
</organism>
<sequence>MEPLQTVYRPRARFDLHATVGGFQRGPGDPTQRSSGGVIWRAVRTPAGVATLALSQQSDGSVRAASWGSGSGWAIAQVPALCGGLDSLDGFDASLHPLIADAHRRNAGLRIGRTDLVFDAFAQAVIEQKVTVRQAFRVWRRIVTWHGERAPGPIVLFAPPASWRGIPSWSWHRAGLEPPQSKTLVHAATRVEALERAARWAGTSEMTPKCVDSAPPDPQFGTTSAVTDPLLSFPGVGPWTAAETRIRALGDPDAVSVGDYHLAHHVGYALTGSRVDDDGMLELLEPWRGHRQRVIRLIMASGAAEPRRAPRLHEEDHTSR</sequence>
<dbReference type="EMBL" id="QORO01000006">
    <property type="protein sequence ID" value="RCK56822.1"/>
    <property type="molecule type" value="Genomic_DNA"/>
</dbReference>
<dbReference type="SUPFAM" id="SSF48150">
    <property type="entry name" value="DNA-glycosylase"/>
    <property type="match status" value="1"/>
</dbReference>
<dbReference type="PANTHER" id="PTHR43003:SF6">
    <property type="entry name" value="DNA GLYCOSYLASE"/>
    <property type="match status" value="1"/>
</dbReference>
<keyword evidence="2" id="KW-0234">DNA repair</keyword>
<dbReference type="Gene3D" id="1.10.340.30">
    <property type="entry name" value="Hypothetical protein, domain 2"/>
    <property type="match status" value="1"/>
</dbReference>
<protein>
    <submittedName>
        <fullName evidence="3">DNA-3-methyladenine glycosylase 2 family protein</fullName>
    </submittedName>
</protein>
<dbReference type="PANTHER" id="PTHR43003">
    <property type="entry name" value="DNA-3-METHYLADENINE GLYCOSYLASE"/>
    <property type="match status" value="1"/>
</dbReference>
<dbReference type="GO" id="GO:0032993">
    <property type="term" value="C:protein-DNA complex"/>
    <property type="evidence" value="ECO:0007669"/>
    <property type="project" value="TreeGrafter"/>
</dbReference>
<proteinExistence type="predicted"/>
<dbReference type="RefSeq" id="WP_114118698.1">
    <property type="nucleotide sequence ID" value="NZ_BMHU01000007.1"/>
</dbReference>
<dbReference type="InterPro" id="IPR051912">
    <property type="entry name" value="Alkylbase_DNA_Glycosylase/TA"/>
</dbReference>
<dbReference type="AlphaFoldDB" id="A0A367XVK2"/>
<dbReference type="GO" id="GO:0006307">
    <property type="term" value="P:DNA alkylation repair"/>
    <property type="evidence" value="ECO:0007669"/>
    <property type="project" value="TreeGrafter"/>
</dbReference>
<gene>
    <name evidence="3" type="ORF">DTO57_13100</name>
</gene>
<dbReference type="Proteomes" id="UP000253508">
    <property type="component" value="Unassembled WGS sequence"/>
</dbReference>
<dbReference type="GO" id="GO:0005737">
    <property type="term" value="C:cytoplasm"/>
    <property type="evidence" value="ECO:0007669"/>
    <property type="project" value="TreeGrafter"/>
</dbReference>
<dbReference type="GO" id="GO:0008725">
    <property type="term" value="F:DNA-3-methyladenine glycosylase activity"/>
    <property type="evidence" value="ECO:0007669"/>
    <property type="project" value="TreeGrafter"/>
</dbReference>
<comment type="caution">
    <text evidence="3">The sequence shown here is derived from an EMBL/GenBank/DDBJ whole genome shotgun (WGS) entry which is preliminary data.</text>
</comment>
<reference evidence="3 4" key="1">
    <citation type="submission" date="2018-07" db="EMBL/GenBank/DDBJ databases">
        <title>Microbacterium endoborsara sp. nov., a novel actinobacterium isolated from Borszczowia aralocaspica.</title>
        <authorList>
            <person name="An D."/>
        </authorList>
    </citation>
    <scope>NUCLEOTIDE SEQUENCE [LARGE SCALE GENOMIC DNA]</scope>
    <source>
        <strain evidence="3 4">C1.15228</strain>
    </source>
</reference>
<dbReference type="GO" id="GO:0043916">
    <property type="term" value="F:DNA-7-methylguanine glycosylase activity"/>
    <property type="evidence" value="ECO:0007669"/>
    <property type="project" value="TreeGrafter"/>
</dbReference>
<name>A0A367XVK2_9MICO</name>
<dbReference type="GO" id="GO:0006285">
    <property type="term" value="P:base-excision repair, AP site formation"/>
    <property type="evidence" value="ECO:0007669"/>
    <property type="project" value="TreeGrafter"/>
</dbReference>
<dbReference type="OrthoDB" id="5501430at2"/>
<accession>A0A367XVK2</accession>